<dbReference type="GO" id="GO:0002189">
    <property type="term" value="C:ribose phosphate diphosphokinase complex"/>
    <property type="evidence" value="ECO:0007669"/>
    <property type="project" value="TreeGrafter"/>
</dbReference>
<comment type="pathway">
    <text evidence="1 12">Metabolic intermediate biosynthesis; 5-phospho-alpha-D-ribose 1-diphosphate biosynthesis; 5-phospho-alpha-D-ribose 1-diphosphate from D-ribose 5-phosphate (route I): step 1/1.</text>
</comment>
<dbReference type="GO" id="GO:0016301">
    <property type="term" value="F:kinase activity"/>
    <property type="evidence" value="ECO:0007669"/>
    <property type="project" value="UniProtKB-KW"/>
</dbReference>
<dbReference type="GO" id="GO:0006015">
    <property type="term" value="P:5-phosphoribose 1-diphosphate biosynthetic process"/>
    <property type="evidence" value="ECO:0007669"/>
    <property type="project" value="UniProtKB-UniRule"/>
</dbReference>
<comment type="caution">
    <text evidence="14">The sequence shown here is derived from an EMBL/GenBank/DDBJ whole genome shotgun (WGS) entry which is preliminary data.</text>
</comment>
<dbReference type="PANTHER" id="PTHR10210">
    <property type="entry name" value="RIBOSE-PHOSPHATE DIPHOSPHOKINASE FAMILY MEMBER"/>
    <property type="match status" value="1"/>
</dbReference>
<dbReference type="FunFam" id="3.40.50.2020:FF:000001">
    <property type="entry name" value="Ribose-phosphate pyrophosphokinase"/>
    <property type="match status" value="1"/>
</dbReference>
<dbReference type="AlphaFoldDB" id="A0AAW9MWG7"/>
<dbReference type="RefSeq" id="WP_324619170.1">
    <property type="nucleotide sequence ID" value="NZ_JAYKOT010000003.1"/>
</dbReference>
<evidence type="ECO:0000256" key="6">
    <source>
        <dbReference type="ARBA" id="ARBA00022777"/>
    </source>
</evidence>
<evidence type="ECO:0000256" key="4">
    <source>
        <dbReference type="ARBA" id="ARBA00022727"/>
    </source>
</evidence>
<evidence type="ECO:0000256" key="8">
    <source>
        <dbReference type="ARBA" id="ARBA00022842"/>
    </source>
</evidence>
<evidence type="ECO:0000256" key="9">
    <source>
        <dbReference type="ARBA" id="ARBA00049535"/>
    </source>
</evidence>
<dbReference type="GO" id="GO:0009156">
    <property type="term" value="P:ribonucleoside monophosphate biosynthetic process"/>
    <property type="evidence" value="ECO:0007669"/>
    <property type="project" value="InterPro"/>
</dbReference>
<dbReference type="PROSITE" id="PS00114">
    <property type="entry name" value="PRPP_SYNTHASE"/>
    <property type="match status" value="1"/>
</dbReference>
<keyword evidence="2 12" id="KW-0808">Transferase</keyword>
<name>A0AAW9MWG7_9FIRM</name>
<dbReference type="CDD" id="cd06223">
    <property type="entry name" value="PRTases_typeI"/>
    <property type="match status" value="1"/>
</dbReference>
<comment type="subcellular location">
    <subcellularLocation>
        <location evidence="12">Cytoplasm</location>
    </subcellularLocation>
</comment>
<comment type="function">
    <text evidence="10 12">Involved in the biosynthesis of the central metabolite phospho-alpha-D-ribosyl-1-pyrophosphate (PRPP) via the transfer of pyrophosphoryl group from ATP to 1-hydroxyl of ribose-5-phosphate (Rib-5-P).</text>
</comment>
<protein>
    <recommendedName>
        <fullName evidence="12">Ribose-phosphate pyrophosphokinase</fullName>
        <shortName evidence="12">RPPK</shortName>
        <ecNumber evidence="12">2.7.6.1</ecNumber>
    </recommendedName>
    <alternativeName>
        <fullName evidence="12">5-phospho-D-ribosyl alpha-1-diphosphate synthase</fullName>
    </alternativeName>
    <alternativeName>
        <fullName evidence="12">Phosphoribosyl diphosphate synthase</fullName>
    </alternativeName>
    <alternativeName>
        <fullName evidence="12">Phosphoribosyl pyrophosphate synthase</fullName>
        <shortName evidence="12">P-Rib-PP synthase</shortName>
        <shortName evidence="12">PRPP synthase</shortName>
        <shortName evidence="12">PRPPase</shortName>
    </alternativeName>
</protein>
<dbReference type="EMBL" id="JAYKOT010000003">
    <property type="protein sequence ID" value="MEB3429047.1"/>
    <property type="molecule type" value="Genomic_DNA"/>
</dbReference>
<feature type="binding site" evidence="12">
    <location>
        <begin position="225"/>
        <end position="229"/>
    </location>
    <ligand>
        <name>D-ribose 5-phosphate</name>
        <dbReference type="ChEBI" id="CHEBI:78346"/>
    </ligand>
</feature>
<keyword evidence="3 12" id="KW-0479">Metal-binding</keyword>
<dbReference type="SMART" id="SM01400">
    <property type="entry name" value="Pribosyltran_N"/>
    <property type="match status" value="1"/>
</dbReference>
<evidence type="ECO:0000256" key="5">
    <source>
        <dbReference type="ARBA" id="ARBA00022741"/>
    </source>
</evidence>
<evidence type="ECO:0000256" key="1">
    <source>
        <dbReference type="ARBA" id="ARBA00004996"/>
    </source>
</evidence>
<evidence type="ECO:0000313" key="14">
    <source>
        <dbReference type="EMBL" id="MEB3429047.1"/>
    </source>
</evidence>
<dbReference type="PANTHER" id="PTHR10210:SF41">
    <property type="entry name" value="RIBOSE-PHOSPHATE PYROPHOSPHOKINASE 1, CHLOROPLASTIC"/>
    <property type="match status" value="1"/>
</dbReference>
<feature type="binding site" evidence="12">
    <location>
        <position position="131"/>
    </location>
    <ligand>
        <name>Mg(2+)</name>
        <dbReference type="ChEBI" id="CHEBI:18420"/>
    </ligand>
</feature>
<dbReference type="SUPFAM" id="SSF53271">
    <property type="entry name" value="PRTase-like"/>
    <property type="match status" value="1"/>
</dbReference>
<dbReference type="InterPro" id="IPR000836">
    <property type="entry name" value="PRTase_dom"/>
</dbReference>
<feature type="binding site" evidence="12">
    <location>
        <begin position="38"/>
        <end position="40"/>
    </location>
    <ligand>
        <name>ATP</name>
        <dbReference type="ChEBI" id="CHEBI:30616"/>
    </ligand>
</feature>
<dbReference type="EC" id="2.7.6.1" evidence="12"/>
<organism evidence="14 15">
    <name type="scientific">Citroniella saccharovorans</name>
    <dbReference type="NCBI Taxonomy" id="2053367"/>
    <lineage>
        <taxon>Bacteria</taxon>
        <taxon>Bacillati</taxon>
        <taxon>Bacillota</taxon>
        <taxon>Tissierellia</taxon>
        <taxon>Tissierellales</taxon>
        <taxon>Peptoniphilaceae</taxon>
        <taxon>Citroniella</taxon>
    </lineage>
</organism>
<dbReference type="InterPro" id="IPR005946">
    <property type="entry name" value="Rib-P_diPkinase"/>
</dbReference>
<dbReference type="GO" id="GO:0004749">
    <property type="term" value="F:ribose phosphate diphosphokinase activity"/>
    <property type="evidence" value="ECO:0007669"/>
    <property type="project" value="UniProtKB-UniRule"/>
</dbReference>
<evidence type="ECO:0000256" key="2">
    <source>
        <dbReference type="ARBA" id="ARBA00022679"/>
    </source>
</evidence>
<dbReference type="InterPro" id="IPR029057">
    <property type="entry name" value="PRTase-like"/>
</dbReference>
<dbReference type="InterPro" id="IPR029099">
    <property type="entry name" value="Pribosyltran_N"/>
</dbReference>
<keyword evidence="6 12" id="KW-0418">Kinase</keyword>
<dbReference type="GO" id="GO:0005737">
    <property type="term" value="C:cytoplasm"/>
    <property type="evidence" value="ECO:0007669"/>
    <property type="project" value="UniProtKB-SubCell"/>
</dbReference>
<dbReference type="Pfam" id="PF13793">
    <property type="entry name" value="Pribosyltran_N"/>
    <property type="match status" value="1"/>
</dbReference>
<dbReference type="InterPro" id="IPR000842">
    <property type="entry name" value="PRib_PP_synth_CS"/>
</dbReference>
<keyword evidence="15" id="KW-1185">Reference proteome</keyword>
<dbReference type="HAMAP" id="MF_00583_B">
    <property type="entry name" value="RibP_PPkinase_B"/>
    <property type="match status" value="1"/>
</dbReference>
<feature type="binding site" evidence="12">
    <location>
        <position position="197"/>
    </location>
    <ligand>
        <name>D-ribose 5-phosphate</name>
        <dbReference type="ChEBI" id="CHEBI:78346"/>
    </ligand>
</feature>
<comment type="subunit">
    <text evidence="12">Homohexamer.</text>
</comment>
<dbReference type="Proteomes" id="UP001357733">
    <property type="component" value="Unassembled WGS sequence"/>
</dbReference>
<comment type="similarity">
    <text evidence="11 12">Belongs to the ribose-phosphate pyrophosphokinase family. Class I subfamily.</text>
</comment>
<evidence type="ECO:0000259" key="13">
    <source>
        <dbReference type="Pfam" id="PF13793"/>
    </source>
</evidence>
<evidence type="ECO:0000256" key="12">
    <source>
        <dbReference type="HAMAP-Rule" id="MF_00583"/>
    </source>
</evidence>
<comment type="cofactor">
    <cofactor evidence="12">
        <name>Mg(2+)</name>
        <dbReference type="ChEBI" id="CHEBI:18420"/>
    </cofactor>
    <text evidence="12">Binds 2 Mg(2+) ions per subunit.</text>
</comment>
<sequence length="314" mass="34409">MEGKLKVFTGSSNVKLAEDIVKNIGIELGKIKIEKFKDGEISVVIDETVRGYDIYIIQPTSTPVNDNLMELLIMIDAAKRASAGRINAVIPYYGYARQDRKTRGREPISAKLVADLLEMAGADRVISMDLHAGQIQGYFNIPVDHLSAVKTLSKYFKNLVKNQDDWVIVSPDLGGVTRARKFSNFLNLPIAIIEKRRPKPNVSEVMNIIGDIDGKNCIIIDDIIDTAGTITNAANALIDRGAKEVYITASHGVLSGPAIERIDSSVVKKCVITDTIDISNKEKSDKIEIVSVAPIIANVIKNINTNDSVSKLFD</sequence>
<keyword evidence="8 12" id="KW-0460">Magnesium</keyword>
<keyword evidence="5 12" id="KW-0547">Nucleotide-binding</keyword>
<reference evidence="14 15" key="1">
    <citation type="submission" date="2024-01" db="EMBL/GenBank/DDBJ databases">
        <title>Complete genome sequence of Citroniella saccharovorans strain M6.X9, isolated from human fecal sample.</title>
        <authorList>
            <person name="Cheng G."/>
            <person name="Westerholm M."/>
            <person name="Schnurer A."/>
        </authorList>
    </citation>
    <scope>NUCLEOTIDE SEQUENCE [LARGE SCALE GENOMIC DNA]</scope>
    <source>
        <strain evidence="14 15">DSM 29873</strain>
    </source>
</reference>
<dbReference type="GO" id="GO:0000287">
    <property type="term" value="F:magnesium ion binding"/>
    <property type="evidence" value="ECO:0007669"/>
    <property type="project" value="UniProtKB-UniRule"/>
</dbReference>
<keyword evidence="4 12" id="KW-0545">Nucleotide biosynthesis</keyword>
<feature type="binding site" evidence="12">
    <location>
        <position position="221"/>
    </location>
    <ligand>
        <name>D-ribose 5-phosphate</name>
        <dbReference type="ChEBI" id="CHEBI:78346"/>
    </ligand>
</feature>
<dbReference type="InterPro" id="IPR037515">
    <property type="entry name" value="Rib-P_diPkinase_bac"/>
</dbReference>
<evidence type="ECO:0000313" key="15">
    <source>
        <dbReference type="Proteomes" id="UP001357733"/>
    </source>
</evidence>
<evidence type="ECO:0000256" key="7">
    <source>
        <dbReference type="ARBA" id="ARBA00022840"/>
    </source>
</evidence>
<evidence type="ECO:0000256" key="10">
    <source>
        <dbReference type="ARBA" id="ARBA00054914"/>
    </source>
</evidence>
<feature type="active site" evidence="12">
    <location>
        <position position="195"/>
    </location>
</feature>
<gene>
    <name evidence="12" type="primary">prs</name>
    <name evidence="14" type="ORF">VLK81_03250</name>
</gene>
<feature type="binding site" evidence="12">
    <location>
        <begin position="97"/>
        <end position="98"/>
    </location>
    <ligand>
        <name>ATP</name>
        <dbReference type="ChEBI" id="CHEBI:30616"/>
    </ligand>
</feature>
<dbReference type="Pfam" id="PF14572">
    <property type="entry name" value="Pribosyl_synth"/>
    <property type="match status" value="1"/>
</dbReference>
<feature type="binding site" evidence="12">
    <location>
        <position position="172"/>
    </location>
    <ligand>
        <name>Mg(2+)</name>
        <dbReference type="ChEBI" id="CHEBI:18420"/>
    </ligand>
</feature>
<proteinExistence type="inferred from homology"/>
<dbReference type="GO" id="GO:0005524">
    <property type="term" value="F:ATP binding"/>
    <property type="evidence" value="ECO:0007669"/>
    <property type="project" value="UniProtKB-KW"/>
</dbReference>
<feature type="domain" description="Ribose-phosphate pyrophosphokinase N-terminal" evidence="13">
    <location>
        <begin position="5"/>
        <end position="121"/>
    </location>
</feature>
<comment type="catalytic activity">
    <reaction evidence="9 12">
        <text>D-ribose 5-phosphate + ATP = 5-phospho-alpha-D-ribose 1-diphosphate + AMP + H(+)</text>
        <dbReference type="Rhea" id="RHEA:15609"/>
        <dbReference type="ChEBI" id="CHEBI:15378"/>
        <dbReference type="ChEBI" id="CHEBI:30616"/>
        <dbReference type="ChEBI" id="CHEBI:58017"/>
        <dbReference type="ChEBI" id="CHEBI:78346"/>
        <dbReference type="ChEBI" id="CHEBI:456215"/>
        <dbReference type="EC" id="2.7.6.1"/>
    </reaction>
</comment>
<evidence type="ECO:0000256" key="3">
    <source>
        <dbReference type="ARBA" id="ARBA00022723"/>
    </source>
</evidence>
<evidence type="ECO:0000256" key="11">
    <source>
        <dbReference type="ARBA" id="ARBA00061444"/>
    </source>
</evidence>
<keyword evidence="12" id="KW-0963">Cytoplasm</keyword>
<dbReference type="Gene3D" id="3.40.50.2020">
    <property type="match status" value="2"/>
</dbReference>
<dbReference type="GO" id="GO:0006164">
    <property type="term" value="P:purine nucleotide biosynthetic process"/>
    <property type="evidence" value="ECO:0007669"/>
    <property type="project" value="TreeGrafter"/>
</dbReference>
<dbReference type="NCBIfam" id="TIGR01251">
    <property type="entry name" value="ribP_PPkin"/>
    <property type="match status" value="1"/>
</dbReference>
<dbReference type="NCBIfam" id="NF002320">
    <property type="entry name" value="PRK01259.1"/>
    <property type="match status" value="1"/>
</dbReference>
<accession>A0AAW9MWG7</accession>
<keyword evidence="7 12" id="KW-0067">ATP-binding</keyword>